<dbReference type="SUPFAM" id="SSF52540">
    <property type="entry name" value="P-loop containing nucleoside triphosphate hydrolases"/>
    <property type="match status" value="1"/>
</dbReference>
<feature type="region of interest" description="Disordered" evidence="4">
    <location>
        <begin position="490"/>
        <end position="519"/>
    </location>
</feature>
<dbReference type="Gene3D" id="3.40.50.300">
    <property type="entry name" value="P-loop containing nucleotide triphosphate hydrolases"/>
    <property type="match status" value="1"/>
</dbReference>
<evidence type="ECO:0000256" key="2">
    <source>
        <dbReference type="ARBA" id="ARBA00022741"/>
    </source>
</evidence>
<dbReference type="PANTHER" id="PTHR12169:SF2">
    <property type="entry name" value="AFG1P"/>
    <property type="match status" value="1"/>
</dbReference>
<protein>
    <submittedName>
        <fullName evidence="5">AFG1-like ATPase-domain-containing protein</fullName>
    </submittedName>
</protein>
<sequence length="550" mass="61838">MQLRRLQRELIDYAPPALPSRLLRSHNTSVDPSQSGEDPAPWWLFSEREAQLLESDNKALTTIKGHAEELAALDTLKGILLTGPPGTGKSFIVDLWYASIPTPYKARKHYNQLVLEIYRGVWEETQRRMAAVHTPKATQEERAPWNTVVRQHWRKLVEAGVAPIEWTRPSFRMQSASPDPTIAFIVAKRLVLHHWLLVFDEIQLLDVSSASLLADVLSWYWRMGGVIIGTSNKVPDDLYKNGVQRDRLEPFVEALKARCPIVTLDNGDDYWQEMSGDAFSRTWYTYDRTDMFHQALERFTIPSAIGSQELTVFGRKLVVPWVSGAACKFSFSELCDESIGLADYMTLASTFPVIAITGIPVLPISAKNQARRFISLIDALYEARCKIICQAEADPEGLFFPDALSKVDHEHLDVMMAEAVAETQDVYRPNVSSYDSPNMREAPAAPVALLPLDKLSIFSGEDEQFAFKRALSRLLEMTGPNYNMTEGWSPIPSSSRKWEGSAGVVTPSEATRKPPQFNAEHVWGVRDDWGAKAKDWGKGTGAYDVPPSRR</sequence>
<dbReference type="GO" id="GO:0005524">
    <property type="term" value="F:ATP binding"/>
    <property type="evidence" value="ECO:0007669"/>
    <property type="project" value="UniProtKB-KW"/>
</dbReference>
<dbReference type="OrthoDB" id="2193432at2759"/>
<organism evidence="5 6">
    <name type="scientific">Crucibulum laeve</name>
    <dbReference type="NCBI Taxonomy" id="68775"/>
    <lineage>
        <taxon>Eukaryota</taxon>
        <taxon>Fungi</taxon>
        <taxon>Dikarya</taxon>
        <taxon>Basidiomycota</taxon>
        <taxon>Agaricomycotina</taxon>
        <taxon>Agaricomycetes</taxon>
        <taxon>Agaricomycetidae</taxon>
        <taxon>Agaricales</taxon>
        <taxon>Agaricineae</taxon>
        <taxon>Nidulariaceae</taxon>
        <taxon>Crucibulum</taxon>
    </lineage>
</organism>
<keyword evidence="3" id="KW-0067">ATP-binding</keyword>
<keyword evidence="2" id="KW-0547">Nucleotide-binding</keyword>
<accession>A0A5C3MFZ3</accession>
<reference evidence="5 6" key="1">
    <citation type="journal article" date="2019" name="Nat. Ecol. Evol.">
        <title>Megaphylogeny resolves global patterns of mushroom evolution.</title>
        <authorList>
            <person name="Varga T."/>
            <person name="Krizsan K."/>
            <person name="Foldi C."/>
            <person name="Dima B."/>
            <person name="Sanchez-Garcia M."/>
            <person name="Sanchez-Ramirez S."/>
            <person name="Szollosi G.J."/>
            <person name="Szarkandi J.G."/>
            <person name="Papp V."/>
            <person name="Albert L."/>
            <person name="Andreopoulos W."/>
            <person name="Angelini C."/>
            <person name="Antonin V."/>
            <person name="Barry K.W."/>
            <person name="Bougher N.L."/>
            <person name="Buchanan P."/>
            <person name="Buyck B."/>
            <person name="Bense V."/>
            <person name="Catcheside P."/>
            <person name="Chovatia M."/>
            <person name="Cooper J."/>
            <person name="Damon W."/>
            <person name="Desjardin D."/>
            <person name="Finy P."/>
            <person name="Geml J."/>
            <person name="Haridas S."/>
            <person name="Hughes K."/>
            <person name="Justo A."/>
            <person name="Karasinski D."/>
            <person name="Kautmanova I."/>
            <person name="Kiss B."/>
            <person name="Kocsube S."/>
            <person name="Kotiranta H."/>
            <person name="LaButti K.M."/>
            <person name="Lechner B.E."/>
            <person name="Liimatainen K."/>
            <person name="Lipzen A."/>
            <person name="Lukacs Z."/>
            <person name="Mihaltcheva S."/>
            <person name="Morgado L.N."/>
            <person name="Niskanen T."/>
            <person name="Noordeloos M.E."/>
            <person name="Ohm R.A."/>
            <person name="Ortiz-Santana B."/>
            <person name="Ovrebo C."/>
            <person name="Racz N."/>
            <person name="Riley R."/>
            <person name="Savchenko A."/>
            <person name="Shiryaev A."/>
            <person name="Soop K."/>
            <person name="Spirin V."/>
            <person name="Szebenyi C."/>
            <person name="Tomsovsky M."/>
            <person name="Tulloss R.E."/>
            <person name="Uehling J."/>
            <person name="Grigoriev I.V."/>
            <person name="Vagvolgyi C."/>
            <person name="Papp T."/>
            <person name="Martin F.M."/>
            <person name="Miettinen O."/>
            <person name="Hibbett D.S."/>
            <person name="Nagy L.G."/>
        </authorList>
    </citation>
    <scope>NUCLEOTIDE SEQUENCE [LARGE SCALE GENOMIC DNA]</scope>
    <source>
        <strain evidence="5 6">CBS 166.37</strain>
    </source>
</reference>
<evidence type="ECO:0000313" key="5">
    <source>
        <dbReference type="EMBL" id="TFK44329.1"/>
    </source>
</evidence>
<evidence type="ECO:0000313" key="6">
    <source>
        <dbReference type="Proteomes" id="UP000308652"/>
    </source>
</evidence>
<evidence type="ECO:0000256" key="4">
    <source>
        <dbReference type="SAM" id="MobiDB-lite"/>
    </source>
</evidence>
<evidence type="ECO:0000256" key="1">
    <source>
        <dbReference type="ARBA" id="ARBA00010322"/>
    </source>
</evidence>
<dbReference type="Pfam" id="PF03969">
    <property type="entry name" value="AFG1_ATPase"/>
    <property type="match status" value="1"/>
</dbReference>
<dbReference type="EMBL" id="ML213590">
    <property type="protein sequence ID" value="TFK44329.1"/>
    <property type="molecule type" value="Genomic_DNA"/>
</dbReference>
<dbReference type="GO" id="GO:0016887">
    <property type="term" value="F:ATP hydrolysis activity"/>
    <property type="evidence" value="ECO:0007669"/>
    <property type="project" value="InterPro"/>
</dbReference>
<dbReference type="Proteomes" id="UP000308652">
    <property type="component" value="Unassembled WGS sequence"/>
</dbReference>
<dbReference type="PANTHER" id="PTHR12169">
    <property type="entry name" value="ATPASE N2B"/>
    <property type="match status" value="1"/>
</dbReference>
<dbReference type="InterPro" id="IPR005654">
    <property type="entry name" value="ATPase_AFG1-like"/>
</dbReference>
<name>A0A5C3MFZ3_9AGAR</name>
<keyword evidence="6" id="KW-1185">Reference proteome</keyword>
<comment type="similarity">
    <text evidence="1">Belongs to the AFG1 ATPase family.</text>
</comment>
<evidence type="ECO:0000256" key="3">
    <source>
        <dbReference type="ARBA" id="ARBA00022840"/>
    </source>
</evidence>
<dbReference type="GO" id="GO:0005739">
    <property type="term" value="C:mitochondrion"/>
    <property type="evidence" value="ECO:0007669"/>
    <property type="project" value="TreeGrafter"/>
</dbReference>
<proteinExistence type="inferred from homology"/>
<dbReference type="AlphaFoldDB" id="A0A5C3MFZ3"/>
<dbReference type="NCBIfam" id="NF040713">
    <property type="entry name" value="ZapE"/>
    <property type="match status" value="1"/>
</dbReference>
<gene>
    <name evidence="5" type="ORF">BDQ12DRAFT_730399</name>
</gene>
<dbReference type="InterPro" id="IPR027417">
    <property type="entry name" value="P-loop_NTPase"/>
</dbReference>